<gene>
    <name evidence="3" type="ORF">M747DRAFT_370742</name>
</gene>
<dbReference type="AlphaFoldDB" id="A0A370BX78"/>
<evidence type="ECO:0000313" key="4">
    <source>
        <dbReference type="Proteomes" id="UP000253845"/>
    </source>
</evidence>
<name>A0A370BX78_ASPNG</name>
<proteinExistence type="predicted"/>
<keyword evidence="2" id="KW-1133">Transmembrane helix</keyword>
<feature type="transmembrane region" description="Helical" evidence="2">
    <location>
        <begin position="31"/>
        <end position="53"/>
    </location>
</feature>
<keyword evidence="2" id="KW-0812">Transmembrane</keyword>
<keyword evidence="2" id="KW-0472">Membrane</keyword>
<accession>A0A370BX78</accession>
<dbReference type="VEuPathDB" id="FungiDB:M747DRAFT_370742"/>
<evidence type="ECO:0000256" key="2">
    <source>
        <dbReference type="SAM" id="Phobius"/>
    </source>
</evidence>
<dbReference type="Proteomes" id="UP000253845">
    <property type="component" value="Unassembled WGS sequence"/>
</dbReference>
<evidence type="ECO:0000313" key="3">
    <source>
        <dbReference type="EMBL" id="RDH20094.1"/>
    </source>
</evidence>
<dbReference type="EMBL" id="KZ851916">
    <property type="protein sequence ID" value="RDH20094.1"/>
    <property type="molecule type" value="Genomic_DNA"/>
</dbReference>
<organism evidence="3 4">
    <name type="scientific">Aspergillus niger ATCC 13496</name>
    <dbReference type="NCBI Taxonomy" id="1353008"/>
    <lineage>
        <taxon>Eukaryota</taxon>
        <taxon>Fungi</taxon>
        <taxon>Dikarya</taxon>
        <taxon>Ascomycota</taxon>
        <taxon>Pezizomycotina</taxon>
        <taxon>Eurotiomycetes</taxon>
        <taxon>Eurotiomycetidae</taxon>
        <taxon>Eurotiales</taxon>
        <taxon>Aspergillaceae</taxon>
        <taxon>Aspergillus</taxon>
        <taxon>Aspergillus subgen. Circumdati</taxon>
    </lineage>
</organism>
<feature type="compositionally biased region" description="Basic and acidic residues" evidence="1">
    <location>
        <begin position="107"/>
        <end position="116"/>
    </location>
</feature>
<feature type="region of interest" description="Disordered" evidence="1">
    <location>
        <begin position="68"/>
        <end position="116"/>
    </location>
</feature>
<reference evidence="3 4" key="1">
    <citation type="submission" date="2018-07" db="EMBL/GenBank/DDBJ databases">
        <title>Section-level genome sequencing of Aspergillus section Nigri to investigate inter- and intra-species variation.</title>
        <authorList>
            <consortium name="DOE Joint Genome Institute"/>
            <person name="Vesth T.C."/>
            <person name="Nybo J.L."/>
            <person name="Theobald S."/>
            <person name="Frisvad J.C."/>
            <person name="Larsen T.O."/>
            <person name="Nielsen K.F."/>
            <person name="Hoof J.B."/>
            <person name="Brandl J."/>
            <person name="Salamov A."/>
            <person name="Riley R."/>
            <person name="Gladden J.M."/>
            <person name="Phatale P."/>
            <person name="Nielsen M.T."/>
            <person name="Lyhne E.K."/>
            <person name="Kogle M.E."/>
            <person name="Strasser K."/>
            <person name="McDonnell E."/>
            <person name="Barry K."/>
            <person name="Clum A."/>
            <person name="Chen C."/>
            <person name="Nolan M."/>
            <person name="Sandor L."/>
            <person name="Kuo A."/>
            <person name="Lipzen A."/>
            <person name="Hainaut M."/>
            <person name="Drula E."/>
            <person name="Tsang A."/>
            <person name="Magnuson J.K."/>
            <person name="Henrissat B."/>
            <person name="Wiebenga A."/>
            <person name="Simmons B.A."/>
            <person name="Makela M.R."/>
            <person name="De vries R.P."/>
            <person name="Grigoriev I.V."/>
            <person name="Mortensen U.H."/>
            <person name="Baker S.E."/>
            <person name="Andersen M.R."/>
        </authorList>
    </citation>
    <scope>NUCLEOTIDE SEQUENCE [LARGE SCALE GENOMIC DNA]</scope>
    <source>
        <strain evidence="3 4">ATCC 13496</strain>
    </source>
</reference>
<protein>
    <submittedName>
        <fullName evidence="3">Uncharacterized protein</fullName>
    </submittedName>
</protein>
<evidence type="ECO:0000256" key="1">
    <source>
        <dbReference type="SAM" id="MobiDB-lite"/>
    </source>
</evidence>
<sequence length="135" mass="14479">MAWYSLLPPTLSYIESSVVHIFVRFPSPPPLGIFLGFVTIFPWAALLIFDICLYTGRMLTFELPVVGGRARGKQRPRAPSLNERPGGQPRVLVGLSANTSSGGGGDNGREEKGLEGVTRRVVAQVEVDGGVRGGN</sequence>